<sequence length="323" mass="34114">MALAVWGVLFLITFLISRHVKKTMPPPGKFIEIDGHAIHYTDEGQGPTLLLIHGLGGQTGNFAYLTDYLKAGYRVVALDRPGNGYSTKPAGAPSGIVEQARIIARFIAALDLDQPVIVGHSLGGAVALAIALNHSKLIAGAALLAPLTQHETEPPEAFKGLIIRSPWLRRLVAWTLAIPSSILNGKRIGSMVFAPDAIPADFVGKTRGLLSLRPSAFYATSSDLVAAPDDLPGLVARYGTLSVPVGILYGSNDRILDALVHGKATAAIIPGAVFEMVAGAGHMIPVTAPERSAGFIKHLAEVALSTDRVTRNAPKMENQKHVA</sequence>
<keyword evidence="2" id="KW-0378">Hydrolase</keyword>
<proteinExistence type="predicted"/>
<dbReference type="InterPro" id="IPR000073">
    <property type="entry name" value="AB_hydrolase_1"/>
</dbReference>
<dbReference type="OrthoDB" id="9815441at2"/>
<dbReference type="Proteomes" id="UP000284605">
    <property type="component" value="Unassembled WGS sequence"/>
</dbReference>
<dbReference type="AlphaFoldDB" id="A0A418WH26"/>
<dbReference type="EMBL" id="QYUK01000011">
    <property type="protein sequence ID" value="RJF89290.1"/>
    <property type="molecule type" value="Genomic_DNA"/>
</dbReference>
<evidence type="ECO:0000259" key="1">
    <source>
        <dbReference type="Pfam" id="PF00561"/>
    </source>
</evidence>
<organism evidence="2 3">
    <name type="scientific">Oleomonas cavernae</name>
    <dbReference type="NCBI Taxonomy" id="2320859"/>
    <lineage>
        <taxon>Bacteria</taxon>
        <taxon>Pseudomonadati</taxon>
        <taxon>Pseudomonadota</taxon>
        <taxon>Alphaproteobacteria</taxon>
        <taxon>Acetobacterales</taxon>
        <taxon>Acetobacteraceae</taxon>
        <taxon>Oleomonas</taxon>
    </lineage>
</organism>
<dbReference type="PANTHER" id="PTHR43798">
    <property type="entry name" value="MONOACYLGLYCEROL LIPASE"/>
    <property type="match status" value="1"/>
</dbReference>
<gene>
    <name evidence="2" type="ORF">D3874_21860</name>
</gene>
<evidence type="ECO:0000313" key="3">
    <source>
        <dbReference type="Proteomes" id="UP000284605"/>
    </source>
</evidence>
<accession>A0A418WH26</accession>
<reference evidence="2 3" key="1">
    <citation type="submission" date="2018-09" db="EMBL/GenBank/DDBJ databases">
        <authorList>
            <person name="Zhu H."/>
        </authorList>
    </citation>
    <scope>NUCLEOTIDE SEQUENCE [LARGE SCALE GENOMIC DNA]</scope>
    <source>
        <strain evidence="2 3">K1W22B-8</strain>
    </source>
</reference>
<dbReference type="Gene3D" id="3.40.50.1820">
    <property type="entry name" value="alpha/beta hydrolase"/>
    <property type="match status" value="1"/>
</dbReference>
<keyword evidence="3" id="KW-1185">Reference proteome</keyword>
<comment type="caution">
    <text evidence="2">The sequence shown here is derived from an EMBL/GenBank/DDBJ whole genome shotgun (WGS) entry which is preliminary data.</text>
</comment>
<evidence type="ECO:0000313" key="2">
    <source>
        <dbReference type="EMBL" id="RJF89290.1"/>
    </source>
</evidence>
<dbReference type="InterPro" id="IPR029058">
    <property type="entry name" value="AB_hydrolase_fold"/>
</dbReference>
<dbReference type="Pfam" id="PF00561">
    <property type="entry name" value="Abhydrolase_1"/>
    <property type="match status" value="1"/>
</dbReference>
<feature type="domain" description="AB hydrolase-1" evidence="1">
    <location>
        <begin position="47"/>
        <end position="287"/>
    </location>
</feature>
<dbReference type="GO" id="GO:0016787">
    <property type="term" value="F:hydrolase activity"/>
    <property type="evidence" value="ECO:0007669"/>
    <property type="project" value="UniProtKB-KW"/>
</dbReference>
<protein>
    <submittedName>
        <fullName evidence="2">Alpha/beta hydrolase</fullName>
    </submittedName>
</protein>
<dbReference type="PRINTS" id="PR00111">
    <property type="entry name" value="ABHYDROLASE"/>
</dbReference>
<dbReference type="SUPFAM" id="SSF53474">
    <property type="entry name" value="alpha/beta-Hydrolases"/>
    <property type="match status" value="1"/>
</dbReference>
<dbReference type="InterPro" id="IPR050266">
    <property type="entry name" value="AB_hydrolase_sf"/>
</dbReference>
<name>A0A418WH26_9PROT</name>